<dbReference type="AlphaFoldDB" id="A0AAV3RY51"/>
<evidence type="ECO:0000313" key="3">
    <source>
        <dbReference type="Proteomes" id="UP001454036"/>
    </source>
</evidence>
<gene>
    <name evidence="2" type="ORF">LIER_32662</name>
</gene>
<keyword evidence="3" id="KW-1185">Reference proteome</keyword>
<organism evidence="2 3">
    <name type="scientific">Lithospermum erythrorhizon</name>
    <name type="common">Purple gromwell</name>
    <name type="synonym">Lithospermum officinale var. erythrorhizon</name>
    <dbReference type="NCBI Taxonomy" id="34254"/>
    <lineage>
        <taxon>Eukaryota</taxon>
        <taxon>Viridiplantae</taxon>
        <taxon>Streptophyta</taxon>
        <taxon>Embryophyta</taxon>
        <taxon>Tracheophyta</taxon>
        <taxon>Spermatophyta</taxon>
        <taxon>Magnoliopsida</taxon>
        <taxon>eudicotyledons</taxon>
        <taxon>Gunneridae</taxon>
        <taxon>Pentapetalae</taxon>
        <taxon>asterids</taxon>
        <taxon>lamiids</taxon>
        <taxon>Boraginales</taxon>
        <taxon>Boraginaceae</taxon>
        <taxon>Boraginoideae</taxon>
        <taxon>Lithospermeae</taxon>
        <taxon>Lithospermum</taxon>
    </lineage>
</organism>
<feature type="domain" description="Reverse transcriptase zinc-binding" evidence="1">
    <location>
        <begin position="141"/>
        <end position="224"/>
    </location>
</feature>
<reference evidence="2 3" key="1">
    <citation type="submission" date="2024-01" db="EMBL/GenBank/DDBJ databases">
        <title>The complete chloroplast genome sequence of Lithospermum erythrorhizon: insights into the phylogenetic relationship among Boraginaceae species and the maternal lineages of purple gromwells.</title>
        <authorList>
            <person name="Okada T."/>
            <person name="Watanabe K."/>
        </authorList>
    </citation>
    <scope>NUCLEOTIDE SEQUENCE [LARGE SCALE GENOMIC DNA]</scope>
</reference>
<dbReference type="PANTHER" id="PTHR33116:SF80">
    <property type="entry name" value="REVERSE TRANSCRIPTASE ZINC-BINDING DOMAIN-CONTAINING PROTEIN"/>
    <property type="match status" value="1"/>
</dbReference>
<sequence length="267" mass="30563">MKMPETVKEKVEKLMNKFLWSEGTPWCSWKKFCAPFSEGGSHSRFWKALVDIREHAEANLHWQVGRGECDLWVDSWLPTGPLDILNTTNAKVSDFYLNGQWNEGKLQAILDSDRVNVIMQLYLDPCRPDQLLWKPSPSGEFTFKSAWEEVRTGRDISIFYSSIWHSTIPRKMSFLTWRLLRHLLPVDEVLQTKGISLASKCHCCSSIETIEHVFFTNPVAERIWAHFGALFGVSQANISTVTQAITTWSLSARGQGHVRQVVPVVIL</sequence>
<name>A0AAV3RY51_LITER</name>
<evidence type="ECO:0000313" key="2">
    <source>
        <dbReference type="EMBL" id="GAA0185374.1"/>
    </source>
</evidence>
<dbReference type="Proteomes" id="UP001454036">
    <property type="component" value="Unassembled WGS sequence"/>
</dbReference>
<accession>A0AAV3RY51</accession>
<dbReference type="InterPro" id="IPR026960">
    <property type="entry name" value="RVT-Znf"/>
</dbReference>
<protein>
    <recommendedName>
        <fullName evidence="1">Reverse transcriptase zinc-binding domain-containing protein</fullName>
    </recommendedName>
</protein>
<proteinExistence type="predicted"/>
<dbReference type="EMBL" id="BAABME010012663">
    <property type="protein sequence ID" value="GAA0185374.1"/>
    <property type="molecule type" value="Genomic_DNA"/>
</dbReference>
<evidence type="ECO:0000259" key="1">
    <source>
        <dbReference type="Pfam" id="PF13966"/>
    </source>
</evidence>
<dbReference type="Pfam" id="PF13966">
    <property type="entry name" value="zf-RVT"/>
    <property type="match status" value="1"/>
</dbReference>
<comment type="caution">
    <text evidence="2">The sequence shown here is derived from an EMBL/GenBank/DDBJ whole genome shotgun (WGS) entry which is preliminary data.</text>
</comment>
<dbReference type="PANTHER" id="PTHR33116">
    <property type="entry name" value="REVERSE TRANSCRIPTASE ZINC-BINDING DOMAIN-CONTAINING PROTEIN-RELATED-RELATED"/>
    <property type="match status" value="1"/>
</dbReference>